<dbReference type="GO" id="GO:0007508">
    <property type="term" value="P:larval heart development"/>
    <property type="evidence" value="ECO:0007669"/>
    <property type="project" value="TreeGrafter"/>
</dbReference>
<organism evidence="3 4">
    <name type="scientific">Didymodactylos carnosus</name>
    <dbReference type="NCBI Taxonomy" id="1234261"/>
    <lineage>
        <taxon>Eukaryota</taxon>
        <taxon>Metazoa</taxon>
        <taxon>Spiralia</taxon>
        <taxon>Gnathifera</taxon>
        <taxon>Rotifera</taxon>
        <taxon>Eurotatoria</taxon>
        <taxon>Bdelloidea</taxon>
        <taxon>Philodinida</taxon>
        <taxon>Philodinidae</taxon>
        <taxon>Didymodactylos</taxon>
    </lineage>
</organism>
<accession>A0A8S2PFL9</accession>
<name>A0A8S2PFL9_9BILA</name>
<protein>
    <recommendedName>
        <fullName evidence="1">Endonuclease/exonuclease/phosphatase domain-containing protein</fullName>
    </recommendedName>
</protein>
<dbReference type="PANTHER" id="PTHR33395">
    <property type="entry name" value="TRANSCRIPTASE, PUTATIVE-RELATED-RELATED"/>
    <property type="match status" value="1"/>
</dbReference>
<proteinExistence type="predicted"/>
<evidence type="ECO:0000313" key="2">
    <source>
        <dbReference type="EMBL" id="CAF1244891.1"/>
    </source>
</evidence>
<dbReference type="EMBL" id="CAJOBA010037970">
    <property type="protein sequence ID" value="CAF4052391.1"/>
    <property type="molecule type" value="Genomic_DNA"/>
</dbReference>
<dbReference type="PANTHER" id="PTHR33395:SF22">
    <property type="entry name" value="REVERSE TRANSCRIPTASE DOMAIN-CONTAINING PROTEIN"/>
    <property type="match status" value="1"/>
</dbReference>
<gene>
    <name evidence="2" type="ORF">OVA965_LOCUS26000</name>
    <name evidence="3" type="ORF">TMI583_LOCUS26733</name>
</gene>
<dbReference type="GO" id="GO:0031012">
    <property type="term" value="C:extracellular matrix"/>
    <property type="evidence" value="ECO:0007669"/>
    <property type="project" value="TreeGrafter"/>
</dbReference>
<dbReference type="GO" id="GO:0003824">
    <property type="term" value="F:catalytic activity"/>
    <property type="evidence" value="ECO:0007669"/>
    <property type="project" value="InterPro"/>
</dbReference>
<feature type="domain" description="Endonuclease/exonuclease/phosphatase" evidence="1">
    <location>
        <begin position="56"/>
        <end position="177"/>
    </location>
</feature>
<dbReference type="AlphaFoldDB" id="A0A8S2PFL9"/>
<dbReference type="Pfam" id="PF14529">
    <property type="entry name" value="Exo_endo_phos_2"/>
    <property type="match status" value="1"/>
</dbReference>
<evidence type="ECO:0000313" key="3">
    <source>
        <dbReference type="EMBL" id="CAF4052391.1"/>
    </source>
</evidence>
<comment type="caution">
    <text evidence="3">The sequence shown here is derived from an EMBL/GenBank/DDBJ whole genome shotgun (WGS) entry which is preliminary data.</text>
</comment>
<dbReference type="SUPFAM" id="SSF56219">
    <property type="entry name" value="DNase I-like"/>
    <property type="match status" value="1"/>
</dbReference>
<dbReference type="InterPro" id="IPR005135">
    <property type="entry name" value="Endo/exonuclease/phosphatase"/>
</dbReference>
<dbReference type="GO" id="GO:0061343">
    <property type="term" value="P:cell adhesion involved in heart morphogenesis"/>
    <property type="evidence" value="ECO:0007669"/>
    <property type="project" value="TreeGrafter"/>
</dbReference>
<dbReference type="EMBL" id="CAJNOK010016421">
    <property type="protein sequence ID" value="CAF1244891.1"/>
    <property type="molecule type" value="Genomic_DNA"/>
</dbReference>
<reference evidence="3" key="1">
    <citation type="submission" date="2021-02" db="EMBL/GenBank/DDBJ databases">
        <authorList>
            <person name="Nowell W R."/>
        </authorList>
    </citation>
    <scope>NUCLEOTIDE SEQUENCE</scope>
</reference>
<dbReference type="Proteomes" id="UP000682733">
    <property type="component" value="Unassembled WGS sequence"/>
</dbReference>
<evidence type="ECO:0000313" key="4">
    <source>
        <dbReference type="Proteomes" id="UP000682733"/>
    </source>
</evidence>
<sequence>MNGYTPHRLERNREGGGCLLYHKEHLTVKRLSAVEDSRFEIMFFEIVLPKIGNIFFAVNYRSPSLSNGQTDEYIEFLSDTICDVIRTGSFDGVILVGDFNAHSDAWYNSHPETVAGKKFFEFSDIFNFKQLVKEPTGVRKDGMTKTVLDLVFTSSSNFIKNVEVEDALCVNCDHKIVRVVLSTDATLSPPLTRKIYNYSATDWNYFRYELVKLLNTIAILFYNLTCVNEKVIMLENCVMNAVDKCVPSKTVRIFSLDQPWFTQKLRQLSRQKKRLHRKQKQTDSSASSKAKYQKVTIEFEKACEVEKENYLQKISQTNASKKSWWNLAKTLFRRSRSSKISNLRDQNNQEWSEDKMKAHVFNQHFAAICTMTTADYDKDIPPDKLPLSTSTLDLFTVTTREVEK</sequence>
<evidence type="ECO:0000259" key="1">
    <source>
        <dbReference type="Pfam" id="PF14529"/>
    </source>
</evidence>
<dbReference type="Proteomes" id="UP000677228">
    <property type="component" value="Unassembled WGS sequence"/>
</dbReference>
<dbReference type="InterPro" id="IPR036691">
    <property type="entry name" value="Endo/exonu/phosph_ase_sf"/>
</dbReference>
<dbReference type="Gene3D" id="3.60.10.10">
    <property type="entry name" value="Endonuclease/exonuclease/phosphatase"/>
    <property type="match status" value="1"/>
</dbReference>